<dbReference type="Proteomes" id="UP000004994">
    <property type="component" value="Chromosome 4"/>
</dbReference>
<protein>
    <submittedName>
        <fullName evidence="1">Uncharacterized protein</fullName>
    </submittedName>
</protein>
<dbReference type="Gramene" id="Solyc04g039860.1.1">
    <property type="protein sequence ID" value="Solyc04g039860.1.1"/>
    <property type="gene ID" value="Solyc04g039860.1"/>
</dbReference>
<dbReference type="InParanoid" id="K4BRC4"/>
<name>K4BRC4_SOLLC</name>
<evidence type="ECO:0000313" key="1">
    <source>
        <dbReference type="EnsemblPlants" id="Solyc04g039860.1.1"/>
    </source>
</evidence>
<reference evidence="1" key="2">
    <citation type="submission" date="2015-06" db="UniProtKB">
        <authorList>
            <consortium name="EnsemblPlants"/>
        </authorList>
    </citation>
    <scope>IDENTIFICATION</scope>
    <source>
        <strain evidence="1">cv. Heinz 1706</strain>
    </source>
</reference>
<evidence type="ECO:0000313" key="2">
    <source>
        <dbReference type="Proteomes" id="UP000004994"/>
    </source>
</evidence>
<dbReference type="HOGENOM" id="CLU_1996594_0_0_1"/>
<accession>K4BRC4</accession>
<keyword evidence="2" id="KW-1185">Reference proteome</keyword>
<dbReference type="PaxDb" id="4081-Solyc04g039860.1.1"/>
<proteinExistence type="predicted"/>
<reference evidence="1" key="1">
    <citation type="journal article" date="2012" name="Nature">
        <title>The tomato genome sequence provides insights into fleshy fruit evolution.</title>
        <authorList>
            <consortium name="Tomato Genome Consortium"/>
        </authorList>
    </citation>
    <scope>NUCLEOTIDE SEQUENCE [LARGE SCALE GENOMIC DNA]</scope>
    <source>
        <strain evidence="1">cv. Heinz 1706</strain>
    </source>
</reference>
<organism evidence="1">
    <name type="scientific">Solanum lycopersicum</name>
    <name type="common">Tomato</name>
    <name type="synonym">Lycopersicon esculentum</name>
    <dbReference type="NCBI Taxonomy" id="4081"/>
    <lineage>
        <taxon>Eukaryota</taxon>
        <taxon>Viridiplantae</taxon>
        <taxon>Streptophyta</taxon>
        <taxon>Embryophyta</taxon>
        <taxon>Tracheophyta</taxon>
        <taxon>Spermatophyta</taxon>
        <taxon>Magnoliopsida</taxon>
        <taxon>eudicotyledons</taxon>
        <taxon>Gunneridae</taxon>
        <taxon>Pentapetalae</taxon>
        <taxon>asterids</taxon>
        <taxon>lamiids</taxon>
        <taxon>Solanales</taxon>
        <taxon>Solanaceae</taxon>
        <taxon>Solanoideae</taxon>
        <taxon>Solaneae</taxon>
        <taxon>Solanum</taxon>
        <taxon>Solanum subgen. Lycopersicon</taxon>
    </lineage>
</organism>
<sequence length="125" mass="14161">MRLILGNVNSFNYVCKISFSLIILIGENEKMNRKIHVWFGKGLWLRVERNGIGVKWGSRTVLSEFENQQLLGAHVAHAGLIVLLEFHLKPELPTFPLSLRNVCSDNGKVYPSDLSCGPRYPLNLL</sequence>
<dbReference type="AlphaFoldDB" id="K4BRC4"/>
<dbReference type="EnsemblPlants" id="Solyc04g039860.1.1">
    <property type="protein sequence ID" value="Solyc04g039860.1.1"/>
    <property type="gene ID" value="Solyc04g039860.1"/>
</dbReference>